<evidence type="ECO:0000313" key="2">
    <source>
        <dbReference type="EMBL" id="KZL77540.1"/>
    </source>
</evidence>
<reference evidence="2 3" key="1">
    <citation type="submission" date="2015-06" db="EMBL/GenBank/DDBJ databases">
        <title>Survival trade-offs in plant roots during colonization by closely related pathogenic and mutualistic fungi.</title>
        <authorList>
            <person name="Hacquard S."/>
            <person name="Kracher B."/>
            <person name="Hiruma K."/>
            <person name="Weinman A."/>
            <person name="Muench P."/>
            <person name="Garrido Oter R."/>
            <person name="Ver Loren van Themaat E."/>
            <person name="Dallerey J.-F."/>
            <person name="Damm U."/>
            <person name="Henrissat B."/>
            <person name="Lespinet O."/>
            <person name="Thon M."/>
            <person name="Kemen E."/>
            <person name="McHardy A.C."/>
            <person name="Schulze-Lefert P."/>
            <person name="O'Connell R.J."/>
        </authorList>
    </citation>
    <scope>NUCLEOTIDE SEQUENCE [LARGE SCALE GENOMIC DNA]</scope>
    <source>
        <strain evidence="2 3">0861</strain>
    </source>
</reference>
<evidence type="ECO:0000256" key="1">
    <source>
        <dbReference type="SAM" id="MobiDB-lite"/>
    </source>
</evidence>
<feature type="region of interest" description="Disordered" evidence="1">
    <location>
        <begin position="23"/>
        <end position="72"/>
    </location>
</feature>
<dbReference type="Proteomes" id="UP000076552">
    <property type="component" value="Unassembled WGS sequence"/>
</dbReference>
<accession>A0A166YDS0</accession>
<name>A0A166YDS0_9PEZI</name>
<comment type="caution">
    <text evidence="2">The sequence shown here is derived from an EMBL/GenBank/DDBJ whole genome shotgun (WGS) entry which is preliminary data.</text>
</comment>
<keyword evidence="3" id="KW-1185">Reference proteome</keyword>
<feature type="compositionally biased region" description="Low complexity" evidence="1">
    <location>
        <begin position="33"/>
        <end position="61"/>
    </location>
</feature>
<gene>
    <name evidence="2" type="ORF">CT0861_12078</name>
</gene>
<organism evidence="2 3">
    <name type="scientific">Colletotrichum tofieldiae</name>
    <dbReference type="NCBI Taxonomy" id="708197"/>
    <lineage>
        <taxon>Eukaryota</taxon>
        <taxon>Fungi</taxon>
        <taxon>Dikarya</taxon>
        <taxon>Ascomycota</taxon>
        <taxon>Pezizomycotina</taxon>
        <taxon>Sordariomycetes</taxon>
        <taxon>Hypocreomycetidae</taxon>
        <taxon>Glomerellales</taxon>
        <taxon>Glomerellaceae</taxon>
        <taxon>Colletotrichum</taxon>
        <taxon>Colletotrichum spaethianum species complex</taxon>
    </lineage>
</organism>
<proteinExistence type="predicted"/>
<dbReference type="STRING" id="708197.A0A166YDS0"/>
<feature type="region of interest" description="Disordered" evidence="1">
    <location>
        <begin position="216"/>
        <end position="235"/>
    </location>
</feature>
<evidence type="ECO:0000313" key="3">
    <source>
        <dbReference type="Proteomes" id="UP000076552"/>
    </source>
</evidence>
<protein>
    <submittedName>
        <fullName evidence="2">Uncharacterized protein</fullName>
    </submittedName>
</protein>
<sequence length="259" mass="29495">MSSNGSGSGYPYYVYSSSEYAQQCDGTSTPRYAGSVHSHATSSASQASGYSSGSGSQGYYARSPNNSRPYDEYRMPQAYSETAPPSTYTALSTFHRGILQQQTTPLPSRRMLHCEFLPWTGCQQQFQLDEVDAWIRHTEDEHLQGNFPAKCICWYCDDFVFSTQRCLDAGLNFTNRMMHIAGHILEGDHFEQRRPDFHYLDHVYRIRKISRQAFERARGASEGPRPSGMVYPPGWRPARREAAVVVTEGGRRRHRERHS</sequence>
<dbReference type="EMBL" id="LFIV01000007">
    <property type="protein sequence ID" value="KZL77540.1"/>
    <property type="molecule type" value="Genomic_DNA"/>
</dbReference>
<dbReference type="AlphaFoldDB" id="A0A166YDS0"/>